<keyword evidence="2" id="KW-0436">Ligase</keyword>
<dbReference type="GO" id="GO:0036064">
    <property type="term" value="C:ciliary basal body"/>
    <property type="evidence" value="ECO:0007669"/>
    <property type="project" value="TreeGrafter"/>
</dbReference>
<dbReference type="InterPro" id="IPR004344">
    <property type="entry name" value="TTL/TTLL_fam"/>
</dbReference>
<dbReference type="SUPFAM" id="SSF56059">
    <property type="entry name" value="Glutathione synthetase ATP-binding domain-like"/>
    <property type="match status" value="1"/>
</dbReference>
<accession>A0A0K0FDA5</accession>
<dbReference type="GO" id="GO:0019098">
    <property type="term" value="P:reproductive behavior"/>
    <property type="evidence" value="ECO:0007669"/>
    <property type="project" value="UniProtKB-ARBA"/>
</dbReference>
<keyword evidence="4" id="KW-0067">ATP-binding</keyword>
<protein>
    <submittedName>
        <fullName evidence="6">Tubulin polyglutamylase TTLL11 (inferred by orthology to a human protein)</fullName>
    </submittedName>
</protein>
<dbReference type="PANTHER" id="PTHR12241">
    <property type="entry name" value="TUBULIN POLYGLUTAMYLASE"/>
    <property type="match status" value="1"/>
</dbReference>
<keyword evidence="5" id="KW-1185">Reference proteome</keyword>
<reference evidence="5" key="1">
    <citation type="submission" date="2014-07" db="EMBL/GenBank/DDBJ databases">
        <authorList>
            <person name="Martin A.A"/>
            <person name="De Silva N."/>
        </authorList>
    </citation>
    <scope>NUCLEOTIDE SEQUENCE</scope>
</reference>
<sequence>MDDNQSLPYIGIRRKDSGIEVESSSTKRLDINKNIINNNKRQSLGVKFIDNKMNGKVITVDTSRAKSNRHVVSMCARNLGIIEVPEPSPKPCNIYWHNVVYPDLRNVITSPTSYVNKFPGMTELAKKISLTKSLRSMEQLFPSEYTFYPQSWIIPAQLENFKEYMKANETRWFITKPDDGAQGSGIYLINKFEDLKSHTDRQLIQEYIINPFLMGDQLKFDFRIYAVLRSINPLSIYVAREGMVRFCTEKYKKPTKDKNLNLYSHLTNYSLNKNHTSYKHSNSLKDQIRGSKRLLSTVFHQMEKRGMNTRRLWHNIKIIIVKTVIAMLPEIMLNYEQTFHDIDGPQCFQIMGFDIMVQDDGTPILLEVNAAPSLTIEHTIIDGIPPVRSIVDEVIKVPLVRDCLLLAMNILEEEYSSKSDCGSDYTASTIKPLPKILDPLNIGISSSDDIVLAMKAHEKKPHLSEIFPNRYGGTSGHLLFLDKAVYLYLQFINIKTGTRITISGIRNFIRKCNLIGLVGEKELGEKLKEIREYYIGGNGMEVRYGYPFHGFLQILFYFAEIKFNYCESLLSSMQRLMAYCNKSLQKYGVQSARLRRAEVEKDENNIDIYLLPQRMKRGRDLIKGVGMNRSKSESTKIRVNDEFEKNIPVPRTLKVNNIKLPRFKLA</sequence>
<organism evidence="5 6">
    <name type="scientific">Strongyloides venezuelensis</name>
    <name type="common">Threadworm</name>
    <dbReference type="NCBI Taxonomy" id="75913"/>
    <lineage>
        <taxon>Eukaryota</taxon>
        <taxon>Metazoa</taxon>
        <taxon>Ecdysozoa</taxon>
        <taxon>Nematoda</taxon>
        <taxon>Chromadorea</taxon>
        <taxon>Rhabditida</taxon>
        <taxon>Tylenchina</taxon>
        <taxon>Panagrolaimomorpha</taxon>
        <taxon>Strongyloidoidea</taxon>
        <taxon>Strongyloididae</taxon>
        <taxon>Strongyloides</taxon>
    </lineage>
</organism>
<evidence type="ECO:0000256" key="3">
    <source>
        <dbReference type="ARBA" id="ARBA00022741"/>
    </source>
</evidence>
<keyword evidence="3" id="KW-0547">Nucleotide-binding</keyword>
<dbReference type="WBParaSite" id="SVE_0682600.1">
    <property type="protein sequence ID" value="SVE_0682600.1"/>
    <property type="gene ID" value="SVE_0682600"/>
</dbReference>
<dbReference type="AlphaFoldDB" id="A0A0K0FDA5"/>
<evidence type="ECO:0000256" key="1">
    <source>
        <dbReference type="ARBA" id="ARBA00006820"/>
    </source>
</evidence>
<dbReference type="GO" id="GO:0070740">
    <property type="term" value="F:tubulin-glutamic acid ligase activity"/>
    <property type="evidence" value="ECO:0007669"/>
    <property type="project" value="TreeGrafter"/>
</dbReference>
<dbReference type="PROSITE" id="PS51221">
    <property type="entry name" value="TTL"/>
    <property type="match status" value="1"/>
</dbReference>
<dbReference type="STRING" id="75913.A0A0K0FDA5"/>
<dbReference type="Gene3D" id="3.30.470.20">
    <property type="entry name" value="ATP-grasp fold, B domain"/>
    <property type="match status" value="1"/>
</dbReference>
<dbReference type="Proteomes" id="UP000035680">
    <property type="component" value="Unassembled WGS sequence"/>
</dbReference>
<dbReference type="Pfam" id="PF03133">
    <property type="entry name" value="TTL"/>
    <property type="match status" value="1"/>
</dbReference>
<proteinExistence type="inferred from homology"/>
<reference evidence="6" key="2">
    <citation type="submission" date="2015-08" db="UniProtKB">
        <authorList>
            <consortium name="WormBaseParasite"/>
        </authorList>
    </citation>
    <scope>IDENTIFICATION</scope>
</reference>
<dbReference type="PANTHER" id="PTHR12241:SF154">
    <property type="entry name" value="TUBULIN POLYGLUTAMYLASE TTLL11"/>
    <property type="match status" value="1"/>
</dbReference>
<dbReference type="GO" id="GO:0005524">
    <property type="term" value="F:ATP binding"/>
    <property type="evidence" value="ECO:0007669"/>
    <property type="project" value="UniProtKB-KW"/>
</dbReference>
<evidence type="ECO:0000256" key="4">
    <source>
        <dbReference type="ARBA" id="ARBA00022840"/>
    </source>
</evidence>
<dbReference type="GO" id="GO:0015631">
    <property type="term" value="F:tubulin binding"/>
    <property type="evidence" value="ECO:0007669"/>
    <property type="project" value="TreeGrafter"/>
</dbReference>
<name>A0A0K0FDA5_STRVS</name>
<evidence type="ECO:0000256" key="2">
    <source>
        <dbReference type="ARBA" id="ARBA00022598"/>
    </source>
</evidence>
<comment type="similarity">
    <text evidence="1">Belongs to the tubulin--tyrosine ligase family.</text>
</comment>
<dbReference type="GO" id="GO:0000226">
    <property type="term" value="P:microtubule cytoskeleton organization"/>
    <property type="evidence" value="ECO:0007669"/>
    <property type="project" value="TreeGrafter"/>
</dbReference>
<evidence type="ECO:0000313" key="5">
    <source>
        <dbReference type="Proteomes" id="UP000035680"/>
    </source>
</evidence>
<evidence type="ECO:0000313" key="6">
    <source>
        <dbReference type="WBParaSite" id="SVE_0682600.1"/>
    </source>
</evidence>